<reference evidence="3 4" key="1">
    <citation type="journal article" date="2018" name="Nat. Biotechnol.">
        <title>A standardized bacterial taxonomy based on genome phylogeny substantially revises the tree of life.</title>
        <authorList>
            <person name="Parks D.H."/>
            <person name="Chuvochina M."/>
            <person name="Waite D.W."/>
            <person name="Rinke C."/>
            <person name="Skarshewski A."/>
            <person name="Chaumeil P.A."/>
            <person name="Hugenholtz P."/>
        </authorList>
    </citation>
    <scope>NUCLEOTIDE SEQUENCE [LARGE SCALE GENOMIC DNA]</scope>
    <source>
        <strain evidence="3">UBA8707</strain>
    </source>
</reference>
<dbReference type="EMBL" id="DOOG01000159">
    <property type="protein sequence ID" value="HBV00066.1"/>
    <property type="molecule type" value="Genomic_DNA"/>
</dbReference>
<proteinExistence type="predicted"/>
<dbReference type="Pfam" id="PF13286">
    <property type="entry name" value="HD_assoc"/>
    <property type="match status" value="1"/>
</dbReference>
<dbReference type="Gene3D" id="1.10.3550.10">
    <property type="entry name" value="eoxyguanosinetriphosphate triphosphohydrolase domain-like"/>
    <property type="match status" value="1"/>
</dbReference>
<dbReference type="Proteomes" id="UP000264753">
    <property type="component" value="Unassembled WGS sequence"/>
</dbReference>
<gene>
    <name evidence="3" type="ORF">DEF21_19480</name>
</gene>
<evidence type="ECO:0000313" key="4">
    <source>
        <dbReference type="Proteomes" id="UP000264753"/>
    </source>
</evidence>
<name>A0A358HY04_9PROT</name>
<dbReference type="InterPro" id="IPR026875">
    <property type="entry name" value="PHydrolase_assoc_dom"/>
</dbReference>
<organism evidence="3 4">
    <name type="scientific">Thalassospira lucentensis</name>
    <dbReference type="NCBI Taxonomy" id="168935"/>
    <lineage>
        <taxon>Bacteria</taxon>
        <taxon>Pseudomonadati</taxon>
        <taxon>Pseudomonadota</taxon>
        <taxon>Alphaproteobacteria</taxon>
        <taxon>Rhodospirillales</taxon>
        <taxon>Thalassospiraceae</taxon>
        <taxon>Thalassospira</taxon>
    </lineage>
</organism>
<accession>A0A358HY04</accession>
<dbReference type="GO" id="GO:0016787">
    <property type="term" value="F:hydrolase activity"/>
    <property type="evidence" value="ECO:0007669"/>
    <property type="project" value="UniProtKB-KW"/>
</dbReference>
<evidence type="ECO:0000259" key="2">
    <source>
        <dbReference type="Pfam" id="PF13286"/>
    </source>
</evidence>
<feature type="non-terminal residue" evidence="3">
    <location>
        <position position="1"/>
    </location>
</feature>
<keyword evidence="1" id="KW-0378">Hydrolase</keyword>
<dbReference type="AlphaFoldDB" id="A0A358HY04"/>
<feature type="domain" description="Phosphohydrolase-associated" evidence="2">
    <location>
        <begin position="3"/>
        <end position="22"/>
    </location>
</feature>
<dbReference type="InterPro" id="IPR027432">
    <property type="entry name" value="dGTP_triphosphohydrolase_C"/>
</dbReference>
<evidence type="ECO:0000256" key="1">
    <source>
        <dbReference type="ARBA" id="ARBA00022801"/>
    </source>
</evidence>
<protein>
    <recommendedName>
        <fullName evidence="2">Phosphohydrolase-associated domain-containing protein</fullName>
    </recommendedName>
</protein>
<sequence>LMRVMDYISGMTDRYAVTLFRKLQGITI</sequence>
<evidence type="ECO:0000313" key="3">
    <source>
        <dbReference type="EMBL" id="HBV00066.1"/>
    </source>
</evidence>
<comment type="caution">
    <text evidence="3">The sequence shown here is derived from an EMBL/GenBank/DDBJ whole genome shotgun (WGS) entry which is preliminary data.</text>
</comment>